<dbReference type="Pfam" id="PF13191">
    <property type="entry name" value="AAA_16"/>
    <property type="match status" value="1"/>
</dbReference>
<sequence>MRQLLRRLRMAAGEVVLGEDLIELAPEVEADVGRWSYLESPFLSQLRQEEAFLKGSDHDDLPELAEWVESTRAELRELRAQAAEAEATRLERAENFKGALEYAQIRLRMEPLSEDSYRQVARLQYLLGDRAAALATLERGRAMLEQELGAEPLPETLRLLRMIESGAHLPDAPPKPKSPLIPATTLRPPVLAGREREWAMMEEAWEAGKLIFLKGQPGVGKSRLAADFLEHKGSYIRLEARPGDPHVPYSSNFRHLRAILAKYPTEPLPDWVRQALAPWMPELGPSPAPVEPSPLQQARFFEAHREIFSILVRHHEAMLLDDLQFQDASSNQVGAYLMSSVLPLGPSGLRGYIGCYRSGDNSEGMDRFAAQFVETGEGVLIELEPLDPDSVLTLLQGLELPGADRLAAGLSRYTGGNPLFILETLKHLIETDTLERGLPARLAPPGRVAPLIQRRLQRLTPAALNLARAAAVAETEFGLGLAQEVLERSGLELAESHAELEAAQILRGNAFTHDLVFEAVLAGIPTAVKQVLHSRTAKYLEMIGADPALIAQHWLEADERKAVPFLLEAAKAARSTYHLFDAADFYERAAALLERQERPTEAAEALLNVCEFILDFDTGARAERLAQKILELARDPRSSSRAWLYQATLHLHRGQTPEGERAAQQALENALRSGDRGLEVDPLNLLGIVWRRQGRFEESRAALEQARELCLETHNETLLAAVLSNLGLALQQLNRYAEAAQRFQEAFALQKDRTTRGRVLNNLAICLGQLGRSREALETLERAREMLAETEGATGAHLVVLTSLANHHRLLLEYRRSLEYLEQARAMVEGYQHWKLEDLYRNFARTLNRARPVRAGPELSQPGAGGVHRGLPGGRVGLARADPPLELERAEPAVPAKPGPTHAGGSGQLVGVSLPLGRGPAASPRPGPQGPPAKPGLRPAIRPQGARDRGAHPRRPSPAAPGSPRRGARAHPQRPCSPGDLHPRSLRRGGAAHPLPSAPGQRRSAGSGLPHRDCRLAPRDRPREGAPPVPLELPRAQPLQPRHPASRRATPLSGPDLPGVALEPSEEASHRMAAVNRGRDRPG</sequence>
<keyword evidence="3" id="KW-0802">TPR repeat</keyword>
<evidence type="ECO:0000313" key="8">
    <source>
        <dbReference type="Proteomes" id="UP000001916"/>
    </source>
</evidence>
<keyword evidence="4" id="KW-0175">Coiled coil</keyword>
<dbReference type="PANTHER" id="PTHR16305:SF28">
    <property type="entry name" value="GUANYLATE CYCLASE DOMAIN-CONTAINING PROTEIN"/>
    <property type="match status" value="1"/>
</dbReference>
<dbReference type="HOGENOM" id="CLU_285729_0_0_0"/>
<evidence type="ECO:0000256" key="4">
    <source>
        <dbReference type="SAM" id="Coils"/>
    </source>
</evidence>
<dbReference type="OrthoDB" id="33871at2"/>
<dbReference type="GO" id="GO:0005524">
    <property type="term" value="F:ATP binding"/>
    <property type="evidence" value="ECO:0007669"/>
    <property type="project" value="UniProtKB-KW"/>
</dbReference>
<proteinExistence type="predicted"/>
<dbReference type="GO" id="GO:0004016">
    <property type="term" value="F:adenylate cyclase activity"/>
    <property type="evidence" value="ECO:0007669"/>
    <property type="project" value="TreeGrafter"/>
</dbReference>
<feature type="coiled-coil region" evidence="4">
    <location>
        <begin position="68"/>
        <end position="95"/>
    </location>
</feature>
<dbReference type="GO" id="GO:0005737">
    <property type="term" value="C:cytoplasm"/>
    <property type="evidence" value="ECO:0007669"/>
    <property type="project" value="TreeGrafter"/>
</dbReference>
<dbReference type="SMART" id="SM00028">
    <property type="entry name" value="TPR"/>
    <property type="match status" value="7"/>
</dbReference>
<reference evidence="7 8" key="1">
    <citation type="journal article" date="2010" name="Stand. Genomic Sci.">
        <title>Complete genome sequence of Meiothermus silvanus type strain (VI-R2).</title>
        <authorList>
            <person name="Sikorski J."/>
            <person name="Tindall B.J."/>
            <person name="Lowry S."/>
            <person name="Lucas S."/>
            <person name="Nolan M."/>
            <person name="Copeland A."/>
            <person name="Glavina Del Rio T."/>
            <person name="Tice H."/>
            <person name="Cheng J.F."/>
            <person name="Han C."/>
            <person name="Pitluck S."/>
            <person name="Liolios K."/>
            <person name="Ivanova N."/>
            <person name="Mavromatis K."/>
            <person name="Mikhailova N."/>
            <person name="Pati A."/>
            <person name="Goodwin L."/>
            <person name="Chen A."/>
            <person name="Palaniappan K."/>
            <person name="Land M."/>
            <person name="Hauser L."/>
            <person name="Chang Y.J."/>
            <person name="Jeffries C.D."/>
            <person name="Rohde M."/>
            <person name="Goker M."/>
            <person name="Woyke T."/>
            <person name="Bristow J."/>
            <person name="Eisen J.A."/>
            <person name="Markowitz V."/>
            <person name="Hugenholtz P."/>
            <person name="Kyrpides N.C."/>
            <person name="Klenk H.P."/>
            <person name="Lapidus A."/>
        </authorList>
    </citation>
    <scope>NUCLEOTIDE SEQUENCE [LARGE SCALE GENOMIC DNA]</scope>
    <source>
        <strain evidence="8">ATCC 700542 / DSM 9946 / VI-R2</strain>
    </source>
</reference>
<feature type="compositionally biased region" description="Pro residues" evidence="5">
    <location>
        <begin position="923"/>
        <end position="934"/>
    </location>
</feature>
<dbReference type="Proteomes" id="UP000001916">
    <property type="component" value="Chromosome"/>
</dbReference>
<accession>D7BHE9</accession>
<dbReference type="InterPro" id="IPR011990">
    <property type="entry name" value="TPR-like_helical_dom_sf"/>
</dbReference>
<dbReference type="Gene3D" id="1.25.40.10">
    <property type="entry name" value="Tetratricopeptide repeat domain"/>
    <property type="match status" value="3"/>
</dbReference>
<dbReference type="PANTHER" id="PTHR16305">
    <property type="entry name" value="TESTICULAR SOLUBLE ADENYLYL CYCLASE"/>
    <property type="match status" value="1"/>
</dbReference>
<dbReference type="eggNOG" id="COG0457">
    <property type="taxonomic scope" value="Bacteria"/>
</dbReference>
<dbReference type="InterPro" id="IPR027417">
    <property type="entry name" value="P-loop_NTPase"/>
</dbReference>
<dbReference type="eggNOG" id="COG3629">
    <property type="taxonomic scope" value="Bacteria"/>
</dbReference>
<dbReference type="InterPro" id="IPR041664">
    <property type="entry name" value="AAA_16"/>
</dbReference>
<feature type="region of interest" description="Disordered" evidence="5">
    <location>
        <begin position="854"/>
        <end position="879"/>
    </location>
</feature>
<dbReference type="RefSeq" id="WP_013156794.1">
    <property type="nucleotide sequence ID" value="NC_014212.1"/>
</dbReference>
<dbReference type="EMBL" id="CP002042">
    <property type="protein sequence ID" value="ADH62187.1"/>
    <property type="molecule type" value="Genomic_DNA"/>
</dbReference>
<protein>
    <submittedName>
        <fullName evidence="7">Transcriptional activator domain protein</fullName>
    </submittedName>
</protein>
<dbReference type="InterPro" id="IPR005158">
    <property type="entry name" value="BTAD"/>
</dbReference>
<dbReference type="SUPFAM" id="SSF52540">
    <property type="entry name" value="P-loop containing nucleoside triphosphate hydrolases"/>
    <property type="match status" value="1"/>
</dbReference>
<feature type="compositionally biased region" description="Gly residues" evidence="5">
    <location>
        <begin position="863"/>
        <end position="876"/>
    </location>
</feature>
<keyword evidence="1" id="KW-0547">Nucleotide-binding</keyword>
<keyword evidence="2" id="KW-0067">ATP-binding</keyword>
<feature type="compositionally biased region" description="Basic and acidic residues" evidence="5">
    <location>
        <begin position="1010"/>
        <end position="1024"/>
    </location>
</feature>
<dbReference type="eggNOG" id="COG1672">
    <property type="taxonomic scope" value="Bacteria"/>
</dbReference>
<evidence type="ECO:0000256" key="3">
    <source>
        <dbReference type="PROSITE-ProRule" id="PRU00339"/>
    </source>
</evidence>
<evidence type="ECO:0000256" key="5">
    <source>
        <dbReference type="SAM" id="MobiDB-lite"/>
    </source>
</evidence>
<dbReference type="STRING" id="526227.Mesil_0243"/>
<evidence type="ECO:0000313" key="7">
    <source>
        <dbReference type="EMBL" id="ADH62187.1"/>
    </source>
</evidence>
<dbReference type="SMART" id="SM01043">
    <property type="entry name" value="BTAD"/>
    <property type="match status" value="1"/>
</dbReference>
<evidence type="ECO:0000256" key="2">
    <source>
        <dbReference type="ARBA" id="ARBA00022840"/>
    </source>
</evidence>
<organism evidence="7 8">
    <name type="scientific">Allomeiothermus silvanus (strain ATCC 700542 / DSM 9946 / NBRC 106475 / NCIMB 13440 / VI-R2)</name>
    <name type="common">Thermus silvanus</name>
    <dbReference type="NCBI Taxonomy" id="526227"/>
    <lineage>
        <taxon>Bacteria</taxon>
        <taxon>Thermotogati</taxon>
        <taxon>Deinococcota</taxon>
        <taxon>Deinococci</taxon>
        <taxon>Thermales</taxon>
        <taxon>Thermaceae</taxon>
        <taxon>Allomeiothermus</taxon>
    </lineage>
</organism>
<evidence type="ECO:0000259" key="6">
    <source>
        <dbReference type="SMART" id="SM01043"/>
    </source>
</evidence>
<dbReference type="eggNOG" id="COG3266">
    <property type="taxonomic scope" value="Bacteria"/>
</dbReference>
<keyword evidence="8" id="KW-1185">Reference proteome</keyword>
<evidence type="ECO:0000256" key="1">
    <source>
        <dbReference type="ARBA" id="ARBA00022741"/>
    </source>
</evidence>
<dbReference type="KEGG" id="msv:Mesil_0243"/>
<dbReference type="SUPFAM" id="SSF48452">
    <property type="entry name" value="TPR-like"/>
    <property type="match status" value="2"/>
</dbReference>
<dbReference type="InterPro" id="IPR019734">
    <property type="entry name" value="TPR_rpt"/>
</dbReference>
<dbReference type="Pfam" id="PF03704">
    <property type="entry name" value="BTAD"/>
    <property type="match status" value="1"/>
</dbReference>
<name>D7BHE9_ALLS1</name>
<dbReference type="Pfam" id="PF13424">
    <property type="entry name" value="TPR_12"/>
    <property type="match status" value="2"/>
</dbReference>
<gene>
    <name evidence="7" type="ordered locus">Mesil_0243</name>
</gene>
<feature type="region of interest" description="Disordered" evidence="5">
    <location>
        <begin position="892"/>
        <end position="1083"/>
    </location>
</feature>
<dbReference type="PROSITE" id="PS50005">
    <property type="entry name" value="TPR"/>
    <property type="match status" value="1"/>
</dbReference>
<dbReference type="AlphaFoldDB" id="D7BHE9"/>
<feature type="domain" description="Bacterial transcriptional activator" evidence="6">
    <location>
        <begin position="30"/>
        <end position="164"/>
    </location>
</feature>
<feature type="repeat" description="TPR" evidence="3">
    <location>
        <begin position="720"/>
        <end position="753"/>
    </location>
</feature>